<dbReference type="KEGG" id="rru:Rru_A3683"/>
<name>Q2RN18_RHORT</name>
<dbReference type="EnsemblBacteria" id="ABC24477">
    <property type="protein sequence ID" value="ABC24477"/>
    <property type="gene ID" value="Rru_A3683"/>
</dbReference>
<organism evidence="3 4">
    <name type="scientific">Rhodospirillum rubrum (strain ATCC 11170 / ATH 1.1.1 / DSM 467 / LMG 4362 / NCIMB 8255 / S1)</name>
    <dbReference type="NCBI Taxonomy" id="269796"/>
    <lineage>
        <taxon>Bacteria</taxon>
        <taxon>Pseudomonadati</taxon>
        <taxon>Pseudomonadota</taxon>
        <taxon>Alphaproteobacteria</taxon>
        <taxon>Rhodospirillales</taxon>
        <taxon>Rhodospirillaceae</taxon>
        <taxon>Rhodospirillum</taxon>
    </lineage>
</organism>
<feature type="signal peptide" evidence="1">
    <location>
        <begin position="1"/>
        <end position="27"/>
    </location>
</feature>
<dbReference type="STRING" id="269796.Rru_A3683"/>
<sequence length="192" mass="19762">MIPRSVSRLFALALFASLGALPKPGFAADPWTADAAASRLTFQGTQMGAAFDGRFQAFTPQITFSPDDLAGSAVAVTIDMASAVTGSPDRDGEIGKPAWFDVAAHPTAGFVTTAITPAAEGKGYVGKADLTIRGITKAVEVPFTVTIDGAKAVAEGQVTVDRTDFSVGTGEWAGDGAVGRKVTIAFHIEATR</sequence>
<dbReference type="RefSeq" id="WP_011391430.1">
    <property type="nucleotide sequence ID" value="NC_007643.1"/>
</dbReference>
<dbReference type="EMBL" id="CP000230">
    <property type="protein sequence ID" value="ABC24477.1"/>
    <property type="molecule type" value="Genomic_DNA"/>
</dbReference>
<feature type="chain" id="PRO_5004214800" evidence="1">
    <location>
        <begin position="28"/>
        <end position="192"/>
    </location>
</feature>
<feature type="domain" description="Lipid/polyisoprenoid-binding YceI-like" evidence="2">
    <location>
        <begin position="30"/>
        <end position="191"/>
    </location>
</feature>
<dbReference type="InterPro" id="IPR036761">
    <property type="entry name" value="TTHA0802/YceI-like_sf"/>
</dbReference>
<dbReference type="PATRIC" id="fig|269796.9.peg.3806"/>
<dbReference type="Gene3D" id="2.40.128.110">
    <property type="entry name" value="Lipid/polyisoprenoid-binding, YceI-like"/>
    <property type="match status" value="1"/>
</dbReference>
<reference evidence="3 4" key="1">
    <citation type="journal article" date="2011" name="Stand. Genomic Sci.">
        <title>Complete genome sequence of Rhodospirillum rubrum type strain (S1).</title>
        <authorList>
            <person name="Munk A.C."/>
            <person name="Copeland A."/>
            <person name="Lucas S."/>
            <person name="Lapidus A."/>
            <person name="Del Rio T.G."/>
            <person name="Barry K."/>
            <person name="Detter J.C."/>
            <person name="Hammon N."/>
            <person name="Israni S."/>
            <person name="Pitluck S."/>
            <person name="Brettin T."/>
            <person name="Bruce D."/>
            <person name="Han C."/>
            <person name="Tapia R."/>
            <person name="Gilna P."/>
            <person name="Schmutz J."/>
            <person name="Larimer F."/>
            <person name="Land M."/>
            <person name="Kyrpides N.C."/>
            <person name="Mavromatis K."/>
            <person name="Richardson P."/>
            <person name="Rohde M."/>
            <person name="Goker M."/>
            <person name="Klenk H.P."/>
            <person name="Zhang Y."/>
            <person name="Roberts G.P."/>
            <person name="Reslewic S."/>
            <person name="Schwartz D.C."/>
        </authorList>
    </citation>
    <scope>NUCLEOTIDE SEQUENCE [LARGE SCALE GENOMIC DNA]</scope>
    <source>
        <strain evidence="4">ATCC 11170 / ATH 1.1.1 / DSM 467 / LMG 4362 / NCIMB 8255 / S1</strain>
    </source>
</reference>
<dbReference type="InterPro" id="IPR007372">
    <property type="entry name" value="Lipid/polyisoprenoid-bd_YceI"/>
</dbReference>
<dbReference type="PANTHER" id="PTHR34406">
    <property type="entry name" value="PROTEIN YCEI"/>
    <property type="match status" value="1"/>
</dbReference>
<accession>Q2RN18</accession>
<evidence type="ECO:0000313" key="4">
    <source>
        <dbReference type="Proteomes" id="UP000001929"/>
    </source>
</evidence>
<dbReference type="SMART" id="SM00867">
    <property type="entry name" value="YceI"/>
    <property type="match status" value="1"/>
</dbReference>
<dbReference type="AlphaFoldDB" id="Q2RN18"/>
<keyword evidence="1" id="KW-0732">Signal</keyword>
<dbReference type="SUPFAM" id="SSF101874">
    <property type="entry name" value="YceI-like"/>
    <property type="match status" value="1"/>
</dbReference>
<dbReference type="Proteomes" id="UP000001929">
    <property type="component" value="Chromosome"/>
</dbReference>
<dbReference type="PhylomeDB" id="Q2RN18"/>
<proteinExistence type="predicted"/>
<evidence type="ECO:0000256" key="1">
    <source>
        <dbReference type="SAM" id="SignalP"/>
    </source>
</evidence>
<evidence type="ECO:0000313" key="3">
    <source>
        <dbReference type="EMBL" id="ABC24477.1"/>
    </source>
</evidence>
<dbReference type="PANTHER" id="PTHR34406:SF1">
    <property type="entry name" value="PROTEIN YCEI"/>
    <property type="match status" value="1"/>
</dbReference>
<gene>
    <name evidence="3" type="ordered locus">Rru_A3683</name>
</gene>
<dbReference type="Pfam" id="PF04264">
    <property type="entry name" value="YceI"/>
    <property type="match status" value="1"/>
</dbReference>
<evidence type="ECO:0000259" key="2">
    <source>
        <dbReference type="SMART" id="SM00867"/>
    </source>
</evidence>
<keyword evidence="4" id="KW-1185">Reference proteome</keyword>
<dbReference type="HOGENOM" id="CLU_071003_5_1_5"/>
<dbReference type="eggNOG" id="COG2353">
    <property type="taxonomic scope" value="Bacteria"/>
</dbReference>
<protein>
    <submittedName>
        <fullName evidence="3">YceI</fullName>
    </submittedName>
</protein>